<feature type="chain" id="PRO_5046478475" evidence="1">
    <location>
        <begin position="22"/>
        <end position="200"/>
    </location>
</feature>
<name>A0ABW0TAH2_9HYPH</name>
<keyword evidence="4" id="KW-1185">Reference proteome</keyword>
<dbReference type="Gene3D" id="3.40.50.10610">
    <property type="entry name" value="ABC-type transport auxiliary lipoprotein component"/>
    <property type="match status" value="1"/>
</dbReference>
<gene>
    <name evidence="3" type="ORF">ACFPOD_12455</name>
</gene>
<dbReference type="RefSeq" id="WP_223020827.1">
    <property type="nucleotide sequence ID" value="NZ_CP078143.1"/>
</dbReference>
<sequence length="200" mass="21254">MRTRARFIALLALGGVLSGCAALPGGGPAPVDAFDLTTPSVAQDGRRVSRKQILVTEPTAIKMLDGQDIVVKTSSGAIQYLGGVRWADRLPRIVQTRMADLYQRSGRFGGVGMPGEGLAIDYQILADLRAFNVRVDGQDRAEVEIFVRILNDRNGVVRASRIFSASMPVSGSGGQAFASALDRAFGSAMSGLVDWTVSNI</sequence>
<comment type="caution">
    <text evidence="3">The sequence shown here is derived from an EMBL/GenBank/DDBJ whole genome shotgun (WGS) entry which is preliminary data.</text>
</comment>
<keyword evidence="1" id="KW-0732">Signal</keyword>
<organism evidence="3 4">
    <name type="scientific">Nitratireductor kimnyeongensis</name>
    <dbReference type="NCBI Taxonomy" id="430679"/>
    <lineage>
        <taxon>Bacteria</taxon>
        <taxon>Pseudomonadati</taxon>
        <taxon>Pseudomonadota</taxon>
        <taxon>Alphaproteobacteria</taxon>
        <taxon>Hyphomicrobiales</taxon>
        <taxon>Phyllobacteriaceae</taxon>
        <taxon>Nitratireductor</taxon>
    </lineage>
</organism>
<feature type="signal peptide" evidence="1">
    <location>
        <begin position="1"/>
        <end position="21"/>
    </location>
</feature>
<evidence type="ECO:0000256" key="1">
    <source>
        <dbReference type="SAM" id="SignalP"/>
    </source>
</evidence>
<dbReference type="SUPFAM" id="SSF159594">
    <property type="entry name" value="XCC0632-like"/>
    <property type="match status" value="1"/>
</dbReference>
<dbReference type="Proteomes" id="UP001596107">
    <property type="component" value="Unassembled WGS sequence"/>
</dbReference>
<protein>
    <submittedName>
        <fullName evidence="3">ABC-type transport auxiliary lipoprotein family protein</fullName>
    </submittedName>
</protein>
<dbReference type="PROSITE" id="PS51257">
    <property type="entry name" value="PROKAR_LIPOPROTEIN"/>
    <property type="match status" value="1"/>
</dbReference>
<feature type="domain" description="ABC-type transport auxiliary lipoprotein component" evidence="2">
    <location>
        <begin position="36"/>
        <end position="186"/>
    </location>
</feature>
<evidence type="ECO:0000259" key="2">
    <source>
        <dbReference type="Pfam" id="PF03886"/>
    </source>
</evidence>
<evidence type="ECO:0000313" key="4">
    <source>
        <dbReference type="Proteomes" id="UP001596107"/>
    </source>
</evidence>
<reference evidence="4" key="1">
    <citation type="journal article" date="2019" name="Int. J. Syst. Evol. Microbiol.">
        <title>The Global Catalogue of Microorganisms (GCM) 10K type strain sequencing project: providing services to taxonomists for standard genome sequencing and annotation.</title>
        <authorList>
            <consortium name="The Broad Institute Genomics Platform"/>
            <consortium name="The Broad Institute Genome Sequencing Center for Infectious Disease"/>
            <person name="Wu L."/>
            <person name="Ma J."/>
        </authorList>
    </citation>
    <scope>NUCLEOTIDE SEQUENCE [LARGE SCALE GENOMIC DNA]</scope>
    <source>
        <strain evidence="4">JCM 3366</strain>
    </source>
</reference>
<accession>A0ABW0TAH2</accession>
<keyword evidence="3" id="KW-0449">Lipoprotein</keyword>
<dbReference type="Pfam" id="PF03886">
    <property type="entry name" value="ABC_trans_aux"/>
    <property type="match status" value="1"/>
</dbReference>
<dbReference type="EMBL" id="JBHSNB010000002">
    <property type="protein sequence ID" value="MFC5585924.1"/>
    <property type="molecule type" value="Genomic_DNA"/>
</dbReference>
<proteinExistence type="predicted"/>
<evidence type="ECO:0000313" key="3">
    <source>
        <dbReference type="EMBL" id="MFC5585924.1"/>
    </source>
</evidence>
<dbReference type="InterPro" id="IPR005586">
    <property type="entry name" value="ABC_trans_aux"/>
</dbReference>